<dbReference type="EMBL" id="JBAMIC010000008">
    <property type="protein sequence ID" value="KAK7104959.1"/>
    <property type="molecule type" value="Genomic_DNA"/>
</dbReference>
<dbReference type="PANTHER" id="PTHR14549:SF2">
    <property type="entry name" value="TRANSMEMBRANE PROTEIN 223"/>
    <property type="match status" value="1"/>
</dbReference>
<comment type="caution">
    <text evidence="2">The sequence shown here is derived from an EMBL/GenBank/DDBJ whole genome shotgun (WGS) entry which is preliminary data.</text>
</comment>
<evidence type="ECO:0000256" key="1">
    <source>
        <dbReference type="SAM" id="Phobius"/>
    </source>
</evidence>
<gene>
    <name evidence="2" type="ORF">V1264_019594</name>
</gene>
<keyword evidence="3" id="KW-1185">Reference proteome</keyword>
<name>A0AAN9GEP5_9CAEN</name>
<keyword evidence="1" id="KW-0812">Transmembrane</keyword>
<reference evidence="2 3" key="1">
    <citation type="submission" date="2024-02" db="EMBL/GenBank/DDBJ databases">
        <title>Chromosome-scale genome assembly of the rough periwinkle Littorina saxatilis.</title>
        <authorList>
            <person name="De Jode A."/>
            <person name="Faria R."/>
            <person name="Formenti G."/>
            <person name="Sims Y."/>
            <person name="Smith T.P."/>
            <person name="Tracey A."/>
            <person name="Wood J.M.D."/>
            <person name="Zagrodzka Z.B."/>
            <person name="Johannesson K."/>
            <person name="Butlin R.K."/>
            <person name="Leder E.H."/>
        </authorList>
    </citation>
    <scope>NUCLEOTIDE SEQUENCE [LARGE SCALE GENOMIC DNA]</scope>
    <source>
        <strain evidence="2">Snail1</strain>
        <tissue evidence="2">Muscle</tissue>
    </source>
</reference>
<feature type="transmembrane region" description="Helical" evidence="1">
    <location>
        <begin position="135"/>
        <end position="155"/>
    </location>
</feature>
<evidence type="ECO:0000313" key="2">
    <source>
        <dbReference type="EMBL" id="KAK7104959.1"/>
    </source>
</evidence>
<sequence>MALLRVFCNCAKANLPCFNAAIPRSIGSSITRINVQYAERLQMFQRQWISSKKKALPFEVNKSNIGEDILVYSHKNERFYKMLTYFGCAQFAFWAYLALFSFQTLRDAPEESPGETDASWWRRVAAQESKYKNGISVLCFCFGYIVLCISVMYPTRAVRSLWLLKGGNSVRLDTYSVLPKHRTMTVPVNSVNCLQTRADSAAQIPMKVQGKWFFFLLDKRGKFHNTELFDFSVGLKRSVK</sequence>
<organism evidence="2 3">
    <name type="scientific">Littorina saxatilis</name>
    <dbReference type="NCBI Taxonomy" id="31220"/>
    <lineage>
        <taxon>Eukaryota</taxon>
        <taxon>Metazoa</taxon>
        <taxon>Spiralia</taxon>
        <taxon>Lophotrochozoa</taxon>
        <taxon>Mollusca</taxon>
        <taxon>Gastropoda</taxon>
        <taxon>Caenogastropoda</taxon>
        <taxon>Littorinimorpha</taxon>
        <taxon>Littorinoidea</taxon>
        <taxon>Littorinidae</taxon>
        <taxon>Littorina</taxon>
    </lineage>
</organism>
<dbReference type="PANTHER" id="PTHR14549">
    <property type="entry name" value="TRANSMEMBRANE PROTEIN 223"/>
    <property type="match status" value="1"/>
</dbReference>
<dbReference type="GO" id="GO:0007399">
    <property type="term" value="P:nervous system development"/>
    <property type="evidence" value="ECO:0007669"/>
    <property type="project" value="TreeGrafter"/>
</dbReference>
<proteinExistence type="predicted"/>
<dbReference type="AlphaFoldDB" id="A0AAN9GEP5"/>
<dbReference type="Pfam" id="PF06979">
    <property type="entry name" value="TMEM70"/>
    <property type="match status" value="1"/>
</dbReference>
<dbReference type="Proteomes" id="UP001374579">
    <property type="component" value="Unassembled WGS sequence"/>
</dbReference>
<accession>A0AAN9GEP5</accession>
<feature type="transmembrane region" description="Helical" evidence="1">
    <location>
        <begin position="82"/>
        <end position="102"/>
    </location>
</feature>
<keyword evidence="1" id="KW-0472">Membrane</keyword>
<protein>
    <recommendedName>
        <fullName evidence="4">Transmembrane protein 223</fullName>
    </recommendedName>
</protein>
<dbReference type="InterPro" id="IPR045325">
    <property type="entry name" value="TMEM70/TMEM186/TMEM223"/>
</dbReference>
<evidence type="ECO:0008006" key="4">
    <source>
        <dbReference type="Google" id="ProtNLM"/>
    </source>
</evidence>
<keyword evidence="1" id="KW-1133">Transmembrane helix</keyword>
<dbReference type="InterPro" id="IPR026100">
    <property type="entry name" value="Tmem223"/>
</dbReference>
<dbReference type="GO" id="GO:0005739">
    <property type="term" value="C:mitochondrion"/>
    <property type="evidence" value="ECO:0007669"/>
    <property type="project" value="TreeGrafter"/>
</dbReference>
<evidence type="ECO:0000313" key="3">
    <source>
        <dbReference type="Proteomes" id="UP001374579"/>
    </source>
</evidence>